<dbReference type="GO" id="GO:0008168">
    <property type="term" value="F:methyltransferase activity"/>
    <property type="evidence" value="ECO:0007669"/>
    <property type="project" value="UniProtKB-KW"/>
</dbReference>
<dbReference type="RefSeq" id="WP_133795567.1">
    <property type="nucleotide sequence ID" value="NZ_SOCA01000003.1"/>
</dbReference>
<proteinExistence type="predicted"/>
<dbReference type="AlphaFoldDB" id="A0A4R7RZV0"/>
<dbReference type="GO" id="GO:0032259">
    <property type="term" value="P:methylation"/>
    <property type="evidence" value="ECO:0007669"/>
    <property type="project" value="UniProtKB-KW"/>
</dbReference>
<dbReference type="SUPFAM" id="SSF53335">
    <property type="entry name" value="S-adenosyl-L-methionine-dependent methyltransferases"/>
    <property type="match status" value="1"/>
</dbReference>
<gene>
    <name evidence="1" type="ORF">EI77_02535</name>
</gene>
<name>A0A4R7RZV0_9BACT</name>
<dbReference type="OrthoDB" id="149130at2"/>
<protein>
    <submittedName>
        <fullName evidence="1">Macrocin-O-methyltransferase TylF</fullName>
    </submittedName>
</protein>
<dbReference type="EMBL" id="SOCA01000003">
    <property type="protein sequence ID" value="TDU71411.1"/>
    <property type="molecule type" value="Genomic_DNA"/>
</dbReference>
<evidence type="ECO:0000313" key="2">
    <source>
        <dbReference type="Proteomes" id="UP000295662"/>
    </source>
</evidence>
<dbReference type="PANTHER" id="PTHR40036">
    <property type="entry name" value="MACROCIN O-METHYLTRANSFERASE"/>
    <property type="match status" value="1"/>
</dbReference>
<keyword evidence="1" id="KW-0489">Methyltransferase</keyword>
<evidence type="ECO:0000313" key="1">
    <source>
        <dbReference type="EMBL" id="TDU71411.1"/>
    </source>
</evidence>
<sequence length="246" mass="27412">MIKKIIASALDRLGLQVRRIRPSLAFDVSSIPEGELYRPLFSPWLAKGDFRPYYDLAAPKTLVSPDRCYVLYTLVRQALNISGDVWECGVYKGGTAAMIAALLSDTKSSKRLYLFDTFEGMPETDPEKDLHKKGDFLDTSLEAVTQYIGHDNLCVVRKGFIPDTFIGLESEKIALAHIDVDIYKSILDCLNFIWPRLSTGGFIVFDDYGFPSCPGARAAVDDFFRSEICIPLCLSTGQALVFKSKA</sequence>
<organism evidence="1 2">
    <name type="scientific">Prosthecobacter fusiformis</name>
    <dbReference type="NCBI Taxonomy" id="48464"/>
    <lineage>
        <taxon>Bacteria</taxon>
        <taxon>Pseudomonadati</taxon>
        <taxon>Verrucomicrobiota</taxon>
        <taxon>Verrucomicrobiia</taxon>
        <taxon>Verrucomicrobiales</taxon>
        <taxon>Verrucomicrobiaceae</taxon>
        <taxon>Prosthecobacter</taxon>
    </lineage>
</organism>
<comment type="caution">
    <text evidence="1">The sequence shown here is derived from an EMBL/GenBank/DDBJ whole genome shotgun (WGS) entry which is preliminary data.</text>
</comment>
<dbReference type="InterPro" id="IPR029063">
    <property type="entry name" value="SAM-dependent_MTases_sf"/>
</dbReference>
<dbReference type="InterPro" id="IPR008884">
    <property type="entry name" value="TylF_MeTrfase"/>
</dbReference>
<reference evidence="1 2" key="1">
    <citation type="submission" date="2019-03" db="EMBL/GenBank/DDBJ databases">
        <title>Genomic Encyclopedia of Archaeal and Bacterial Type Strains, Phase II (KMG-II): from individual species to whole genera.</title>
        <authorList>
            <person name="Goeker M."/>
        </authorList>
    </citation>
    <scope>NUCLEOTIDE SEQUENCE [LARGE SCALE GENOMIC DNA]</scope>
    <source>
        <strain evidence="1 2">ATCC 25309</strain>
    </source>
</reference>
<dbReference type="Proteomes" id="UP000295662">
    <property type="component" value="Unassembled WGS sequence"/>
</dbReference>
<dbReference type="PANTHER" id="PTHR40036:SF1">
    <property type="entry name" value="MACROCIN O-METHYLTRANSFERASE"/>
    <property type="match status" value="1"/>
</dbReference>
<keyword evidence="2" id="KW-1185">Reference proteome</keyword>
<dbReference type="Gene3D" id="3.40.50.150">
    <property type="entry name" value="Vaccinia Virus protein VP39"/>
    <property type="match status" value="1"/>
</dbReference>
<keyword evidence="1" id="KW-0808">Transferase</keyword>
<dbReference type="Pfam" id="PF05711">
    <property type="entry name" value="TylF"/>
    <property type="match status" value="1"/>
</dbReference>
<accession>A0A4R7RZV0</accession>